<dbReference type="Gene3D" id="3.40.390.10">
    <property type="entry name" value="Collagenase (Catalytic Domain)"/>
    <property type="match status" value="1"/>
</dbReference>
<dbReference type="KEGG" id="dpx:DAPPUDRAFT_48396"/>
<dbReference type="OrthoDB" id="9942326at2759"/>
<gene>
    <name evidence="1" type="ORF">DAPPUDRAFT_48396</name>
</gene>
<proteinExistence type="predicted"/>
<keyword evidence="2" id="KW-1185">Reference proteome</keyword>
<dbReference type="Proteomes" id="UP000000305">
    <property type="component" value="Unassembled WGS sequence"/>
</dbReference>
<dbReference type="HOGENOM" id="CLU_784304_0_0_1"/>
<dbReference type="GO" id="GO:0008237">
    <property type="term" value="F:metallopeptidase activity"/>
    <property type="evidence" value="ECO:0007669"/>
    <property type="project" value="InterPro"/>
</dbReference>
<dbReference type="SUPFAM" id="SSF55486">
    <property type="entry name" value="Metalloproteases ('zincins'), catalytic domain"/>
    <property type="match status" value="1"/>
</dbReference>
<dbReference type="AlphaFoldDB" id="E9GBE3"/>
<name>E9GBE3_DAPPU</name>
<reference evidence="1 2" key="1">
    <citation type="journal article" date="2011" name="Science">
        <title>The ecoresponsive genome of Daphnia pulex.</title>
        <authorList>
            <person name="Colbourne J.K."/>
            <person name="Pfrender M.E."/>
            <person name="Gilbert D."/>
            <person name="Thomas W.K."/>
            <person name="Tucker A."/>
            <person name="Oakley T.H."/>
            <person name="Tokishita S."/>
            <person name="Aerts A."/>
            <person name="Arnold G.J."/>
            <person name="Basu M.K."/>
            <person name="Bauer D.J."/>
            <person name="Caceres C.E."/>
            <person name="Carmel L."/>
            <person name="Casola C."/>
            <person name="Choi J.H."/>
            <person name="Detter J.C."/>
            <person name="Dong Q."/>
            <person name="Dusheyko S."/>
            <person name="Eads B.D."/>
            <person name="Frohlich T."/>
            <person name="Geiler-Samerotte K.A."/>
            <person name="Gerlach D."/>
            <person name="Hatcher P."/>
            <person name="Jogdeo S."/>
            <person name="Krijgsveld J."/>
            <person name="Kriventseva E.V."/>
            <person name="Kultz D."/>
            <person name="Laforsch C."/>
            <person name="Lindquist E."/>
            <person name="Lopez J."/>
            <person name="Manak J.R."/>
            <person name="Muller J."/>
            <person name="Pangilinan J."/>
            <person name="Patwardhan R.P."/>
            <person name="Pitluck S."/>
            <person name="Pritham E.J."/>
            <person name="Rechtsteiner A."/>
            <person name="Rho M."/>
            <person name="Rogozin I.B."/>
            <person name="Sakarya O."/>
            <person name="Salamov A."/>
            <person name="Schaack S."/>
            <person name="Shapiro H."/>
            <person name="Shiga Y."/>
            <person name="Skalitzky C."/>
            <person name="Smith Z."/>
            <person name="Souvorov A."/>
            <person name="Sung W."/>
            <person name="Tang Z."/>
            <person name="Tsuchiya D."/>
            <person name="Tu H."/>
            <person name="Vos H."/>
            <person name="Wang M."/>
            <person name="Wolf Y.I."/>
            <person name="Yamagata H."/>
            <person name="Yamada T."/>
            <person name="Ye Y."/>
            <person name="Shaw J.R."/>
            <person name="Andrews J."/>
            <person name="Crease T.J."/>
            <person name="Tang H."/>
            <person name="Lucas S.M."/>
            <person name="Robertson H.M."/>
            <person name="Bork P."/>
            <person name="Koonin E.V."/>
            <person name="Zdobnov E.M."/>
            <person name="Grigoriev I.V."/>
            <person name="Lynch M."/>
            <person name="Boore J.L."/>
        </authorList>
    </citation>
    <scope>NUCLEOTIDE SEQUENCE [LARGE SCALE GENOMIC DNA]</scope>
</reference>
<evidence type="ECO:0008006" key="3">
    <source>
        <dbReference type="Google" id="ProtNLM"/>
    </source>
</evidence>
<dbReference type="PhylomeDB" id="E9GBE3"/>
<dbReference type="eggNOG" id="KOG3538">
    <property type="taxonomic scope" value="Eukaryota"/>
</dbReference>
<dbReference type="EMBL" id="GL732538">
    <property type="protein sequence ID" value="EFX82946.1"/>
    <property type="molecule type" value="Genomic_DNA"/>
</dbReference>
<evidence type="ECO:0000313" key="1">
    <source>
        <dbReference type="EMBL" id="EFX82946.1"/>
    </source>
</evidence>
<dbReference type="PANTHER" id="PTHR13723">
    <property type="entry name" value="ADAMTS A DISINTEGRIN AND METALLOPROTEASE WITH THROMBOSPONDIN MOTIFS PROTEASE"/>
    <property type="match status" value="1"/>
</dbReference>
<dbReference type="InterPro" id="IPR050439">
    <property type="entry name" value="ADAMTS_ADAMTS-like"/>
</dbReference>
<dbReference type="InterPro" id="IPR024079">
    <property type="entry name" value="MetalloPept_cat_dom_sf"/>
</dbReference>
<dbReference type="OMA" id="TPHENGY"/>
<dbReference type="InParanoid" id="E9GBE3"/>
<evidence type="ECO:0000313" key="2">
    <source>
        <dbReference type="Proteomes" id="UP000000305"/>
    </source>
</evidence>
<feature type="non-terminal residue" evidence="1">
    <location>
        <position position="1"/>
    </location>
</feature>
<accession>E9GBE3</accession>
<protein>
    <recommendedName>
        <fullName evidence="3">ADAMTS cysteine-rich domain-containing protein</fullName>
    </recommendedName>
</protein>
<organism evidence="1 2">
    <name type="scientific">Daphnia pulex</name>
    <name type="common">Water flea</name>
    <dbReference type="NCBI Taxonomy" id="6669"/>
    <lineage>
        <taxon>Eukaryota</taxon>
        <taxon>Metazoa</taxon>
        <taxon>Ecdysozoa</taxon>
        <taxon>Arthropoda</taxon>
        <taxon>Crustacea</taxon>
        <taxon>Branchiopoda</taxon>
        <taxon>Diplostraca</taxon>
        <taxon>Cladocera</taxon>
        <taxon>Anomopoda</taxon>
        <taxon>Daphniidae</taxon>
        <taxon>Daphnia</taxon>
    </lineage>
</organism>
<dbReference type="FunCoup" id="E9GBE3">
    <property type="interactions" value="34"/>
</dbReference>
<sequence>VIELGIFVDQAALGLFMPYFGEKEYVKLRELVLAFVNAMQAMYHLPSLGQKVDFTIVYMEFQEKAPATLINSGDRGKLLDSFCAFQTKLNKPSDSDNEHWDMALLLSGLDFYAIESGKNNYVTMGLSTVTGVCTDIYNCWCDGGSCVPSGRSYVIATVQRGWSDWKNKPCSSGCLTKSKGAVVSERECNNPAPSDVLHRCEGASLKAAVCDDYQICTGKTRVAPAEYAGQQCAKFSQHVPFIDAKGTGMQAAYSEKRPWQSCAIFCKRIDREGFYTPRLDLNNLADVSAYFPDGTWCGNDGQKNLYCLQRSCVSGEGLIRSTGEKSSTDLDMANNAPMTGVVSHKIPAALEVVF</sequence>
<dbReference type="PANTHER" id="PTHR13723:SF294">
    <property type="entry name" value="A DISINTEGRIN AND METALLOPROTEINASE WITH THROMBOSPONDIN MOTIFS 7-LIKE PROTEIN"/>
    <property type="match status" value="1"/>
</dbReference>